<dbReference type="Gene3D" id="1.10.10.60">
    <property type="entry name" value="Homeodomain-like"/>
    <property type="match status" value="1"/>
</dbReference>
<dbReference type="Pfam" id="PF13936">
    <property type="entry name" value="HTH_38"/>
    <property type="match status" value="1"/>
</dbReference>
<reference evidence="2 3" key="1">
    <citation type="submission" date="2017-09" db="EMBL/GenBank/DDBJ databases">
        <title>Depth-based differentiation of microbial function through sediment-hosted aquifers and enrichment of novel symbionts in the deep terrestrial subsurface.</title>
        <authorList>
            <person name="Probst A.J."/>
            <person name="Ladd B."/>
            <person name="Jarett J.K."/>
            <person name="Geller-Mcgrath D.E."/>
            <person name="Sieber C.M."/>
            <person name="Emerson J.B."/>
            <person name="Anantharaman K."/>
            <person name="Thomas B.C."/>
            <person name="Malmstrom R."/>
            <person name="Stieglmeier M."/>
            <person name="Klingl A."/>
            <person name="Woyke T."/>
            <person name="Ryan C.M."/>
            <person name="Banfield J.F."/>
        </authorList>
    </citation>
    <scope>NUCLEOTIDE SEQUENCE [LARGE SCALE GENOMIC DNA]</scope>
    <source>
        <strain evidence="2">CG23_combo_of_CG06-09_8_20_14_all_49_15</strain>
    </source>
</reference>
<evidence type="ECO:0000313" key="2">
    <source>
        <dbReference type="EMBL" id="PIP33599.1"/>
    </source>
</evidence>
<dbReference type="SUPFAM" id="SSF88659">
    <property type="entry name" value="Sigma3 and sigma4 domains of RNA polymerase sigma factors"/>
    <property type="match status" value="1"/>
</dbReference>
<dbReference type="Proteomes" id="UP000230729">
    <property type="component" value="Unassembled WGS sequence"/>
</dbReference>
<evidence type="ECO:0000313" key="3">
    <source>
        <dbReference type="Proteomes" id="UP000230729"/>
    </source>
</evidence>
<protein>
    <recommendedName>
        <fullName evidence="1">Transposase IS30-like HTH domain-containing protein</fullName>
    </recommendedName>
</protein>
<comment type="caution">
    <text evidence="2">The sequence shown here is derived from an EMBL/GenBank/DDBJ whole genome shotgun (WGS) entry which is preliminary data.</text>
</comment>
<evidence type="ECO:0000259" key="1">
    <source>
        <dbReference type="Pfam" id="PF13936"/>
    </source>
</evidence>
<dbReference type="EMBL" id="PCSD01000084">
    <property type="protein sequence ID" value="PIP33599.1"/>
    <property type="molecule type" value="Genomic_DNA"/>
</dbReference>
<gene>
    <name evidence="2" type="ORF">COX22_03520</name>
</gene>
<dbReference type="GO" id="GO:0004803">
    <property type="term" value="F:transposase activity"/>
    <property type="evidence" value="ECO:0007669"/>
    <property type="project" value="TreeGrafter"/>
</dbReference>
<dbReference type="InterPro" id="IPR013324">
    <property type="entry name" value="RNA_pol_sigma_r3/r4-like"/>
</dbReference>
<dbReference type="InterPro" id="IPR051917">
    <property type="entry name" value="Transposase-Integrase"/>
</dbReference>
<feature type="domain" description="Transposase IS30-like HTH" evidence="1">
    <location>
        <begin position="5"/>
        <end position="48"/>
    </location>
</feature>
<dbReference type="InterPro" id="IPR025246">
    <property type="entry name" value="IS30-like_HTH"/>
</dbReference>
<dbReference type="GO" id="GO:0005829">
    <property type="term" value="C:cytosol"/>
    <property type="evidence" value="ECO:0007669"/>
    <property type="project" value="TreeGrafter"/>
</dbReference>
<sequence length="107" mass="13044">MNKKKYKQLDQKERDRIYLLKEKGLTNSNIAKRLGRNKSTIGREIKRNTHQKFHQFLPVMCTHIWRFSEKYEKIGKYVYKITRITFRGAFKMGFAHYKKRDKIERCG</sequence>
<dbReference type="GO" id="GO:0032196">
    <property type="term" value="P:transposition"/>
    <property type="evidence" value="ECO:0007669"/>
    <property type="project" value="TreeGrafter"/>
</dbReference>
<dbReference type="PANTHER" id="PTHR10948:SF23">
    <property type="entry name" value="TRANSPOSASE INSI FOR INSERTION SEQUENCE ELEMENT IS30A-RELATED"/>
    <property type="match status" value="1"/>
</dbReference>
<dbReference type="PANTHER" id="PTHR10948">
    <property type="entry name" value="TRANSPOSASE"/>
    <property type="match status" value="1"/>
</dbReference>
<proteinExistence type="predicted"/>
<dbReference type="AlphaFoldDB" id="A0A2G9ZK97"/>
<organism evidence="2 3">
    <name type="scientific">Candidatus Falkowbacteria bacterium CG23_combo_of_CG06-09_8_20_14_all_49_15</name>
    <dbReference type="NCBI Taxonomy" id="1974572"/>
    <lineage>
        <taxon>Bacteria</taxon>
        <taxon>Candidatus Falkowiibacteriota</taxon>
    </lineage>
</organism>
<name>A0A2G9ZK97_9BACT</name>
<accession>A0A2G9ZK97</accession>